<accession>A0A7J9KX76</accession>
<dbReference type="OrthoDB" id="972793at2759"/>
<feature type="region of interest" description="Disordered" evidence="1">
    <location>
        <begin position="1"/>
        <end position="33"/>
    </location>
</feature>
<comment type="caution">
    <text evidence="2">The sequence shown here is derived from an EMBL/GenBank/DDBJ whole genome shotgun (WGS) entry which is preliminary data.</text>
</comment>
<feature type="compositionally biased region" description="Basic and acidic residues" evidence="1">
    <location>
        <begin position="1"/>
        <end position="15"/>
    </location>
</feature>
<dbReference type="AlphaFoldDB" id="A0A7J9KX76"/>
<evidence type="ECO:0000313" key="2">
    <source>
        <dbReference type="EMBL" id="MBA0851112.1"/>
    </source>
</evidence>
<keyword evidence="3" id="KW-1185">Reference proteome</keyword>
<gene>
    <name evidence="2" type="ORF">Goshw_013579</name>
</gene>
<dbReference type="Proteomes" id="UP000593576">
    <property type="component" value="Unassembled WGS sequence"/>
</dbReference>
<organism evidence="2 3">
    <name type="scientific">Gossypium schwendimanii</name>
    <name type="common">Cotton</name>
    <dbReference type="NCBI Taxonomy" id="34291"/>
    <lineage>
        <taxon>Eukaryota</taxon>
        <taxon>Viridiplantae</taxon>
        <taxon>Streptophyta</taxon>
        <taxon>Embryophyta</taxon>
        <taxon>Tracheophyta</taxon>
        <taxon>Spermatophyta</taxon>
        <taxon>Magnoliopsida</taxon>
        <taxon>eudicotyledons</taxon>
        <taxon>Gunneridae</taxon>
        <taxon>Pentapetalae</taxon>
        <taxon>rosids</taxon>
        <taxon>malvids</taxon>
        <taxon>Malvales</taxon>
        <taxon>Malvaceae</taxon>
        <taxon>Malvoideae</taxon>
        <taxon>Gossypium</taxon>
    </lineage>
</organism>
<name>A0A7J9KX76_GOSSC</name>
<protein>
    <submittedName>
        <fullName evidence="2">Uncharacterized protein</fullName>
    </submittedName>
</protein>
<reference evidence="2 3" key="1">
    <citation type="journal article" date="2019" name="Genome Biol. Evol.">
        <title>Insights into the evolution of the New World diploid cottons (Gossypium, subgenus Houzingenia) based on genome sequencing.</title>
        <authorList>
            <person name="Grover C.E."/>
            <person name="Arick M.A. 2nd"/>
            <person name="Thrash A."/>
            <person name="Conover J.L."/>
            <person name="Sanders W.S."/>
            <person name="Peterson D.G."/>
            <person name="Frelichowski J.E."/>
            <person name="Scheffler J.A."/>
            <person name="Scheffler B.E."/>
            <person name="Wendel J.F."/>
        </authorList>
    </citation>
    <scope>NUCLEOTIDE SEQUENCE [LARGE SCALE GENOMIC DNA]</scope>
    <source>
        <strain evidence="2">1</strain>
        <tissue evidence="2">Leaf</tissue>
    </source>
</reference>
<feature type="compositionally biased region" description="Basic residues" evidence="1">
    <location>
        <begin position="24"/>
        <end position="33"/>
    </location>
</feature>
<evidence type="ECO:0000313" key="3">
    <source>
        <dbReference type="Proteomes" id="UP000593576"/>
    </source>
</evidence>
<dbReference type="EMBL" id="JABFAF010000003">
    <property type="protein sequence ID" value="MBA0851112.1"/>
    <property type="molecule type" value="Genomic_DNA"/>
</dbReference>
<sequence>MEETPLKAEFGEERGFVTGSPKNSKIKATRGRK</sequence>
<proteinExistence type="predicted"/>
<evidence type="ECO:0000256" key="1">
    <source>
        <dbReference type="SAM" id="MobiDB-lite"/>
    </source>
</evidence>